<dbReference type="SUPFAM" id="SSF47473">
    <property type="entry name" value="EF-hand"/>
    <property type="match status" value="1"/>
</dbReference>
<feature type="coiled-coil region" evidence="3">
    <location>
        <begin position="251"/>
        <end position="396"/>
    </location>
</feature>
<dbReference type="STRING" id="46731.A0A3M6U9W5"/>
<evidence type="ECO:0000313" key="6">
    <source>
        <dbReference type="EMBL" id="RMX50391.1"/>
    </source>
</evidence>
<protein>
    <recommendedName>
        <fullName evidence="5">EF-hand domain-containing protein</fullName>
    </recommendedName>
</protein>
<gene>
    <name evidence="6" type="ORF">pdam_00010435</name>
</gene>
<dbReference type="PANTHER" id="PTHR23050">
    <property type="entry name" value="CALCIUM BINDING PROTEIN"/>
    <property type="match status" value="1"/>
</dbReference>
<feature type="domain" description="EF-hand" evidence="5">
    <location>
        <begin position="148"/>
        <end position="183"/>
    </location>
</feature>
<feature type="domain" description="EF-hand" evidence="5">
    <location>
        <begin position="35"/>
        <end position="70"/>
    </location>
</feature>
<reference evidence="6 7" key="1">
    <citation type="journal article" date="2018" name="Sci. Rep.">
        <title>Comparative analysis of the Pocillopora damicornis genome highlights role of immune system in coral evolution.</title>
        <authorList>
            <person name="Cunning R."/>
            <person name="Bay R.A."/>
            <person name="Gillette P."/>
            <person name="Baker A.C."/>
            <person name="Traylor-Knowles N."/>
        </authorList>
    </citation>
    <scope>NUCLEOTIDE SEQUENCE [LARGE SCALE GENOMIC DNA]</scope>
    <source>
        <strain evidence="6">RSMAS</strain>
        <tissue evidence="6">Whole animal</tissue>
    </source>
</reference>
<dbReference type="InterPro" id="IPR002048">
    <property type="entry name" value="EF_hand_dom"/>
</dbReference>
<dbReference type="InterPro" id="IPR018247">
    <property type="entry name" value="EF_Hand_1_Ca_BS"/>
</dbReference>
<dbReference type="Gene3D" id="1.10.238.10">
    <property type="entry name" value="EF-hand"/>
    <property type="match status" value="2"/>
</dbReference>
<feature type="region of interest" description="Disordered" evidence="4">
    <location>
        <begin position="410"/>
        <end position="506"/>
    </location>
</feature>
<evidence type="ECO:0000256" key="4">
    <source>
        <dbReference type="SAM" id="MobiDB-lite"/>
    </source>
</evidence>
<dbReference type="OrthoDB" id="9989112at2759"/>
<evidence type="ECO:0000256" key="1">
    <source>
        <dbReference type="ARBA" id="ARBA00022737"/>
    </source>
</evidence>
<evidence type="ECO:0000256" key="3">
    <source>
        <dbReference type="SAM" id="Coils"/>
    </source>
</evidence>
<keyword evidence="3" id="KW-0175">Coiled coil</keyword>
<comment type="caution">
    <text evidence="6">The sequence shown here is derived from an EMBL/GenBank/DDBJ whole genome shotgun (WGS) entry which is preliminary data.</text>
</comment>
<dbReference type="PROSITE" id="PS50222">
    <property type="entry name" value="EF_HAND_2"/>
    <property type="match status" value="2"/>
</dbReference>
<dbReference type="GO" id="GO:0005509">
    <property type="term" value="F:calcium ion binding"/>
    <property type="evidence" value="ECO:0007669"/>
    <property type="project" value="InterPro"/>
</dbReference>
<dbReference type="PROSITE" id="PS00018">
    <property type="entry name" value="EF_HAND_1"/>
    <property type="match status" value="2"/>
</dbReference>
<dbReference type="SMART" id="SM00054">
    <property type="entry name" value="EFh"/>
    <property type="match status" value="4"/>
</dbReference>
<keyword evidence="1" id="KW-0677">Repeat</keyword>
<sequence>MAELEDVIPRDLFGAVDLDGSGYIDREELAAVCDLDAHDLAEVFDRLDADKDGRISIEEFSENFKKFKSVVTGVKRRKSDRSSSVDVDYEDLTDRLGQQFSLLSGKMDSEVTDDIEHTVKDIFRSWDLNKNGFIEKSELACCCAELNLTKQEIEDLFNELDADKDNKISLLDFSKGFKRVCSLFEADVEELSTAEKERKKFDKLLDALGVRELLSGQEYVSDLFHYLHNSSESPQLVALLESFLFSVVRDVKHYSSENQRLEEALKRTCEKHSEHMDQLDNELEQQMQRLESRIRKEEKSKQERSNLDIVWQLENKNKEIQTLTARVQKLEGKLKKKEPEEQKIKEEVDDKVQEIRFLRSQLTDAQTNLAILRSELAQLRNDYEEQESQLTAEANKKLHDTNDDLRAALEARKNSDKRSPSPSKRHSISTLYSPTSSTTWKNNKSPSHRCSSGFAEDFGADSVDGKSVQSTPSQNVASSLPNSISNSRRGSTALLPSQQSCEVDDDSLAGESSLMTELMQVQQLTVPEDIPEEETKSTQQLDYNNNAGILNSRETGQVHHLLPPARQSCEVDDHVSLEDKSLLDEPVILGFCSMVGNKNYL</sequence>
<name>A0A3M6U9W5_POCDA</name>
<dbReference type="AlphaFoldDB" id="A0A3M6U9W5"/>
<keyword evidence="2" id="KW-0106">Calcium</keyword>
<keyword evidence="7" id="KW-1185">Reference proteome</keyword>
<dbReference type="EMBL" id="RCHS01001970">
    <property type="protein sequence ID" value="RMX50391.1"/>
    <property type="molecule type" value="Genomic_DNA"/>
</dbReference>
<evidence type="ECO:0000256" key="2">
    <source>
        <dbReference type="ARBA" id="ARBA00022837"/>
    </source>
</evidence>
<dbReference type="InterPro" id="IPR011992">
    <property type="entry name" value="EF-hand-dom_pair"/>
</dbReference>
<feature type="compositionally biased region" description="Basic and acidic residues" evidence="4">
    <location>
        <begin position="410"/>
        <end position="419"/>
    </location>
</feature>
<dbReference type="CDD" id="cd00051">
    <property type="entry name" value="EFh"/>
    <property type="match status" value="2"/>
</dbReference>
<dbReference type="InterPro" id="IPR050145">
    <property type="entry name" value="Centrin_CML-like"/>
</dbReference>
<proteinExistence type="predicted"/>
<evidence type="ECO:0000313" key="7">
    <source>
        <dbReference type="Proteomes" id="UP000275408"/>
    </source>
</evidence>
<evidence type="ECO:0000259" key="5">
    <source>
        <dbReference type="PROSITE" id="PS50222"/>
    </source>
</evidence>
<dbReference type="Pfam" id="PF13499">
    <property type="entry name" value="EF-hand_7"/>
    <property type="match status" value="2"/>
</dbReference>
<dbReference type="Proteomes" id="UP000275408">
    <property type="component" value="Unassembled WGS sequence"/>
</dbReference>
<organism evidence="6 7">
    <name type="scientific">Pocillopora damicornis</name>
    <name type="common">Cauliflower coral</name>
    <name type="synonym">Millepora damicornis</name>
    <dbReference type="NCBI Taxonomy" id="46731"/>
    <lineage>
        <taxon>Eukaryota</taxon>
        <taxon>Metazoa</taxon>
        <taxon>Cnidaria</taxon>
        <taxon>Anthozoa</taxon>
        <taxon>Hexacorallia</taxon>
        <taxon>Scleractinia</taxon>
        <taxon>Astrocoeniina</taxon>
        <taxon>Pocilloporidae</taxon>
        <taxon>Pocillopora</taxon>
    </lineage>
</organism>
<accession>A0A3M6U9W5</accession>
<feature type="compositionally biased region" description="Polar residues" evidence="4">
    <location>
        <begin position="467"/>
        <end position="501"/>
    </location>
</feature>
<dbReference type="Gene3D" id="1.10.287.1490">
    <property type="match status" value="1"/>
</dbReference>
<feature type="compositionally biased region" description="Polar residues" evidence="4">
    <location>
        <begin position="428"/>
        <end position="450"/>
    </location>
</feature>